<dbReference type="SUPFAM" id="SSF63562">
    <property type="entry name" value="RPB6/omega subunit-like"/>
    <property type="match status" value="1"/>
</dbReference>
<organism evidence="9 10">
    <name type="scientific">Treponema vincentii</name>
    <dbReference type="NCBI Taxonomy" id="69710"/>
    <lineage>
        <taxon>Bacteria</taxon>
        <taxon>Pseudomonadati</taxon>
        <taxon>Spirochaetota</taxon>
        <taxon>Spirochaetia</taxon>
        <taxon>Spirochaetales</taxon>
        <taxon>Treponemataceae</taxon>
        <taxon>Treponema</taxon>
    </lineage>
</organism>
<gene>
    <name evidence="9" type="ORF">GWP43_08255</name>
</gene>
<comment type="catalytic activity">
    <reaction evidence="8">
        <text>RNA(n) + a ribonucleoside 5'-triphosphate = RNA(n+1) + diphosphate</text>
        <dbReference type="Rhea" id="RHEA:21248"/>
        <dbReference type="Rhea" id="RHEA-COMP:14527"/>
        <dbReference type="Rhea" id="RHEA-COMP:17342"/>
        <dbReference type="ChEBI" id="CHEBI:33019"/>
        <dbReference type="ChEBI" id="CHEBI:61557"/>
        <dbReference type="ChEBI" id="CHEBI:140395"/>
        <dbReference type="EC" id="2.7.7.6"/>
    </reaction>
</comment>
<evidence type="ECO:0000256" key="5">
    <source>
        <dbReference type="ARBA" id="ARBA00023163"/>
    </source>
</evidence>
<name>A0A6P1Y100_9SPIR</name>
<dbReference type="KEGG" id="trz:GWP43_08255"/>
<evidence type="ECO:0000256" key="3">
    <source>
        <dbReference type="ARBA" id="ARBA00013725"/>
    </source>
</evidence>
<dbReference type="RefSeq" id="WP_016523781.1">
    <property type="nucleotide sequence ID" value="NZ_CP048020.1"/>
</dbReference>
<evidence type="ECO:0000256" key="8">
    <source>
        <dbReference type="ARBA" id="ARBA00048552"/>
    </source>
</evidence>
<proteinExistence type="inferred from homology"/>
<sequence>MIFPLKELIEFKGNIYEITCAATRRAFQLVTIQDPILEENNDKVVCTAAAQVFTGAIDYKIDYRPDHS</sequence>
<keyword evidence="9" id="KW-0808">Transferase</keyword>
<comment type="similarity">
    <text evidence="1">Belongs to the RNA polymerase subunit omega family.</text>
</comment>
<accession>A0A6P1Y100</accession>
<dbReference type="EMBL" id="CP048020">
    <property type="protein sequence ID" value="QHX43437.1"/>
    <property type="molecule type" value="Genomic_DNA"/>
</dbReference>
<evidence type="ECO:0000313" key="9">
    <source>
        <dbReference type="EMBL" id="QHX43437.1"/>
    </source>
</evidence>
<evidence type="ECO:0000256" key="4">
    <source>
        <dbReference type="ARBA" id="ARBA00022478"/>
    </source>
</evidence>
<evidence type="ECO:0000256" key="6">
    <source>
        <dbReference type="ARBA" id="ARBA00029924"/>
    </source>
</evidence>
<dbReference type="EC" id="2.7.7.6" evidence="2"/>
<evidence type="ECO:0000256" key="7">
    <source>
        <dbReference type="ARBA" id="ARBA00030998"/>
    </source>
</evidence>
<dbReference type="GO" id="GO:0006351">
    <property type="term" value="P:DNA-templated transcription"/>
    <property type="evidence" value="ECO:0007669"/>
    <property type="project" value="InterPro"/>
</dbReference>
<dbReference type="Proteomes" id="UP000464374">
    <property type="component" value="Chromosome"/>
</dbReference>
<keyword evidence="9" id="KW-0548">Nucleotidyltransferase</keyword>
<dbReference type="AlphaFoldDB" id="A0A6P1Y100"/>
<dbReference type="Pfam" id="PF01192">
    <property type="entry name" value="RNA_pol_Rpb6"/>
    <property type="match status" value="1"/>
</dbReference>
<evidence type="ECO:0000256" key="1">
    <source>
        <dbReference type="ARBA" id="ARBA00006711"/>
    </source>
</evidence>
<dbReference type="GO" id="GO:0000428">
    <property type="term" value="C:DNA-directed RNA polymerase complex"/>
    <property type="evidence" value="ECO:0007669"/>
    <property type="project" value="UniProtKB-KW"/>
</dbReference>
<dbReference type="InterPro" id="IPR036161">
    <property type="entry name" value="RPB6/omega-like_sf"/>
</dbReference>
<dbReference type="GO" id="GO:0003899">
    <property type="term" value="F:DNA-directed RNA polymerase activity"/>
    <property type="evidence" value="ECO:0007669"/>
    <property type="project" value="UniProtKB-EC"/>
</dbReference>
<dbReference type="GO" id="GO:0003677">
    <property type="term" value="F:DNA binding"/>
    <property type="evidence" value="ECO:0007669"/>
    <property type="project" value="InterPro"/>
</dbReference>
<dbReference type="InterPro" id="IPR006110">
    <property type="entry name" value="Pol_omega/Rpo6/RPB6"/>
</dbReference>
<keyword evidence="5" id="KW-0804">Transcription</keyword>
<protein>
    <recommendedName>
        <fullName evidence="3">DNA-directed RNA polymerase subunit omega</fullName>
        <ecNumber evidence="2">2.7.7.6</ecNumber>
    </recommendedName>
    <alternativeName>
        <fullName evidence="7">RNA polymerase omega subunit</fullName>
    </alternativeName>
    <alternativeName>
        <fullName evidence="6">Transcriptase subunit omega</fullName>
    </alternativeName>
</protein>
<evidence type="ECO:0000256" key="2">
    <source>
        <dbReference type="ARBA" id="ARBA00012418"/>
    </source>
</evidence>
<dbReference type="Gene3D" id="3.90.940.10">
    <property type="match status" value="1"/>
</dbReference>
<keyword evidence="4 9" id="KW-0240">DNA-directed RNA polymerase</keyword>
<evidence type="ECO:0000313" key="10">
    <source>
        <dbReference type="Proteomes" id="UP000464374"/>
    </source>
</evidence>
<dbReference type="NCBIfam" id="NF001588">
    <property type="entry name" value="PRK00392.8-5"/>
    <property type="match status" value="1"/>
</dbReference>
<reference evidence="9 10" key="1">
    <citation type="submission" date="2020-01" db="EMBL/GenBank/DDBJ databases">
        <title>Complete genome sequence of a human oral phylogroup 1 Treponema sp. strain ATCC 700766, originally isolated from periodontitis dental plaque.</title>
        <authorList>
            <person name="Chan Y."/>
            <person name="Huo Y.-B."/>
            <person name="Yu X.-L."/>
            <person name="Zeng H."/>
            <person name="Leung W.-K."/>
            <person name="Watt R.M."/>
        </authorList>
    </citation>
    <scope>NUCLEOTIDE SEQUENCE [LARGE SCALE GENOMIC DNA]</scope>
    <source>
        <strain evidence="9 10">OMZ 804</strain>
    </source>
</reference>